<dbReference type="PANTHER" id="PTHR48449:SF1">
    <property type="entry name" value="DUF1985 DOMAIN-CONTAINING PROTEIN"/>
    <property type="match status" value="1"/>
</dbReference>
<comment type="caution">
    <text evidence="3">The sequence shown here is derived from an EMBL/GenBank/DDBJ whole genome shotgun (WGS) entry which is preliminary data.</text>
</comment>
<name>A0AAE0E170_9ROSI</name>
<gene>
    <name evidence="3" type="ORF">Dsin_022477</name>
</gene>
<evidence type="ECO:0000313" key="4">
    <source>
        <dbReference type="Proteomes" id="UP001281410"/>
    </source>
</evidence>
<dbReference type="Pfam" id="PF09331">
    <property type="entry name" value="DUF1985"/>
    <property type="match status" value="1"/>
</dbReference>
<dbReference type="InterPro" id="IPR015410">
    <property type="entry name" value="DUF1985"/>
</dbReference>
<dbReference type="PANTHER" id="PTHR48449">
    <property type="entry name" value="DUF1985 DOMAIN-CONTAINING PROTEIN"/>
    <property type="match status" value="1"/>
</dbReference>
<evidence type="ECO:0000313" key="3">
    <source>
        <dbReference type="EMBL" id="KAK3199062.1"/>
    </source>
</evidence>
<sequence>MWRLGVLVFLASLLDGEHKLCGFSDKTEEFVDKKSTTNLYCNLNGLPDIVKVLQKVRELQELRKTCFGQLLGFPKELTFSAGVLHNLLLRQIHVPGVTGVNELYFLVSGKLAKFSQREFCLVTGLQFEVMSNIFLKPYVATQDGIHVRYFENDENIRLTDVWARFLAEGFDQPKDGLKMALALIANNVLFGQDLRRKVTLWPFQMVED</sequence>
<reference evidence="3" key="1">
    <citation type="journal article" date="2023" name="Plant J.">
        <title>Genome sequences and population genomics provide insights into the demographic history, inbreeding, and mutation load of two 'living fossil' tree species of Dipteronia.</title>
        <authorList>
            <person name="Feng Y."/>
            <person name="Comes H.P."/>
            <person name="Chen J."/>
            <person name="Zhu S."/>
            <person name="Lu R."/>
            <person name="Zhang X."/>
            <person name="Li P."/>
            <person name="Qiu J."/>
            <person name="Olsen K.M."/>
            <person name="Qiu Y."/>
        </authorList>
    </citation>
    <scope>NUCLEOTIDE SEQUENCE</scope>
    <source>
        <strain evidence="3">NBL</strain>
    </source>
</reference>
<accession>A0AAE0E170</accession>
<evidence type="ECO:0000256" key="1">
    <source>
        <dbReference type="SAM" id="SignalP"/>
    </source>
</evidence>
<protein>
    <recommendedName>
        <fullName evidence="2">DUF1985 domain-containing protein</fullName>
    </recommendedName>
</protein>
<feature type="domain" description="DUF1985" evidence="2">
    <location>
        <begin position="99"/>
        <end position="208"/>
    </location>
</feature>
<proteinExistence type="predicted"/>
<dbReference type="EMBL" id="JANJYJ010000007">
    <property type="protein sequence ID" value="KAK3199062.1"/>
    <property type="molecule type" value="Genomic_DNA"/>
</dbReference>
<dbReference type="Proteomes" id="UP001281410">
    <property type="component" value="Unassembled WGS sequence"/>
</dbReference>
<feature type="chain" id="PRO_5041921090" description="DUF1985 domain-containing protein" evidence="1">
    <location>
        <begin position="17"/>
        <end position="208"/>
    </location>
</feature>
<keyword evidence="1" id="KW-0732">Signal</keyword>
<organism evidence="3 4">
    <name type="scientific">Dipteronia sinensis</name>
    <dbReference type="NCBI Taxonomy" id="43782"/>
    <lineage>
        <taxon>Eukaryota</taxon>
        <taxon>Viridiplantae</taxon>
        <taxon>Streptophyta</taxon>
        <taxon>Embryophyta</taxon>
        <taxon>Tracheophyta</taxon>
        <taxon>Spermatophyta</taxon>
        <taxon>Magnoliopsida</taxon>
        <taxon>eudicotyledons</taxon>
        <taxon>Gunneridae</taxon>
        <taxon>Pentapetalae</taxon>
        <taxon>rosids</taxon>
        <taxon>malvids</taxon>
        <taxon>Sapindales</taxon>
        <taxon>Sapindaceae</taxon>
        <taxon>Hippocastanoideae</taxon>
        <taxon>Acereae</taxon>
        <taxon>Dipteronia</taxon>
    </lineage>
</organism>
<evidence type="ECO:0000259" key="2">
    <source>
        <dbReference type="Pfam" id="PF09331"/>
    </source>
</evidence>
<keyword evidence="4" id="KW-1185">Reference proteome</keyword>
<dbReference type="AlphaFoldDB" id="A0AAE0E170"/>
<feature type="signal peptide" evidence="1">
    <location>
        <begin position="1"/>
        <end position="16"/>
    </location>
</feature>